<reference evidence="1" key="1">
    <citation type="submission" date="2018-05" db="EMBL/GenBank/DDBJ databases">
        <authorList>
            <person name="Lanie J.A."/>
            <person name="Ng W.-L."/>
            <person name="Kazmierczak K.M."/>
            <person name="Andrzejewski T.M."/>
            <person name="Davidsen T.M."/>
            <person name="Wayne K.J."/>
            <person name="Tettelin H."/>
            <person name="Glass J.I."/>
            <person name="Rusch D."/>
            <person name="Podicherti R."/>
            <person name="Tsui H.-C.T."/>
            <person name="Winkler M.E."/>
        </authorList>
    </citation>
    <scope>NUCLEOTIDE SEQUENCE</scope>
</reference>
<dbReference type="AlphaFoldDB" id="A0A382QG63"/>
<evidence type="ECO:0000313" key="1">
    <source>
        <dbReference type="EMBL" id="SVC83895.1"/>
    </source>
</evidence>
<accession>A0A382QG63</accession>
<sequence length="105" mass="11932">MSFFFISCAPSTIEMRLTRPPEISPEKVKKIAIANFEVVELNYGAINERNGVWKVNQVEFNEKTKVSVSNLVRAKVVNLLSNSQYDISYSDEFAKLDNDEAIRNA</sequence>
<name>A0A382QG63_9ZZZZ</name>
<gene>
    <name evidence="1" type="ORF">METZ01_LOCUS336749</name>
</gene>
<proteinExistence type="predicted"/>
<feature type="non-terminal residue" evidence="1">
    <location>
        <position position="105"/>
    </location>
</feature>
<organism evidence="1">
    <name type="scientific">marine metagenome</name>
    <dbReference type="NCBI Taxonomy" id="408172"/>
    <lineage>
        <taxon>unclassified sequences</taxon>
        <taxon>metagenomes</taxon>
        <taxon>ecological metagenomes</taxon>
    </lineage>
</organism>
<dbReference type="EMBL" id="UINC01113936">
    <property type="protein sequence ID" value="SVC83895.1"/>
    <property type="molecule type" value="Genomic_DNA"/>
</dbReference>
<protein>
    <submittedName>
        <fullName evidence="1">Uncharacterized protein</fullName>
    </submittedName>
</protein>